<dbReference type="Proteomes" id="UP000248423">
    <property type="component" value="Unassembled WGS sequence"/>
</dbReference>
<gene>
    <name evidence="2" type="ORF">BO78DRAFT_13155</name>
</gene>
<organism evidence="2 3">
    <name type="scientific">Aspergillus sclerotiicarbonarius (strain CBS 121057 / IBT 28362)</name>
    <dbReference type="NCBI Taxonomy" id="1448318"/>
    <lineage>
        <taxon>Eukaryota</taxon>
        <taxon>Fungi</taxon>
        <taxon>Dikarya</taxon>
        <taxon>Ascomycota</taxon>
        <taxon>Pezizomycotina</taxon>
        <taxon>Eurotiomycetes</taxon>
        <taxon>Eurotiomycetidae</taxon>
        <taxon>Eurotiales</taxon>
        <taxon>Aspergillaceae</taxon>
        <taxon>Aspergillus</taxon>
        <taxon>Aspergillus subgen. Circumdati</taxon>
    </lineage>
</organism>
<accession>A0A319EQU5</accession>
<proteinExistence type="predicted"/>
<sequence length="183" mass="20039">MESSWYCDDFKRPVMACPLTINPDIRLPIPHAASQPTCLIFMINPGTKYSESEPPDHHRRGGVKKTMVNAAWHTSEVSSSHGTGLEDNLSRVSGFLCEAAGMISSVPGSLNWKIVCFDSGMGFGAHGYCVLTLQTRAVIYHSNHSTLGRGRPEEQRGEPSCIEAPNSVLRYNGSEGEQTNQRS</sequence>
<evidence type="ECO:0000256" key="1">
    <source>
        <dbReference type="SAM" id="MobiDB-lite"/>
    </source>
</evidence>
<dbReference type="AlphaFoldDB" id="A0A319EQU5"/>
<evidence type="ECO:0000313" key="3">
    <source>
        <dbReference type="Proteomes" id="UP000248423"/>
    </source>
</evidence>
<feature type="region of interest" description="Disordered" evidence="1">
    <location>
        <begin position="145"/>
        <end position="183"/>
    </location>
</feature>
<dbReference type="EMBL" id="KZ826324">
    <property type="protein sequence ID" value="PYI10045.1"/>
    <property type="molecule type" value="Genomic_DNA"/>
</dbReference>
<evidence type="ECO:0000313" key="2">
    <source>
        <dbReference type="EMBL" id="PYI10045.1"/>
    </source>
</evidence>
<name>A0A319EQU5_ASPSB</name>
<protein>
    <submittedName>
        <fullName evidence="2">Uncharacterized protein</fullName>
    </submittedName>
</protein>
<dbReference type="VEuPathDB" id="FungiDB:BO78DRAFT_13155"/>
<reference evidence="2 3" key="1">
    <citation type="submission" date="2018-02" db="EMBL/GenBank/DDBJ databases">
        <title>The genomes of Aspergillus section Nigri reveals drivers in fungal speciation.</title>
        <authorList>
            <consortium name="DOE Joint Genome Institute"/>
            <person name="Vesth T.C."/>
            <person name="Nybo J."/>
            <person name="Theobald S."/>
            <person name="Brandl J."/>
            <person name="Frisvad J.C."/>
            <person name="Nielsen K.F."/>
            <person name="Lyhne E.K."/>
            <person name="Kogle M.E."/>
            <person name="Kuo A."/>
            <person name="Riley R."/>
            <person name="Clum A."/>
            <person name="Nolan M."/>
            <person name="Lipzen A."/>
            <person name="Salamov A."/>
            <person name="Henrissat B."/>
            <person name="Wiebenga A."/>
            <person name="De vries R.P."/>
            <person name="Grigoriev I.V."/>
            <person name="Mortensen U.H."/>
            <person name="Andersen M.R."/>
            <person name="Baker S.E."/>
        </authorList>
    </citation>
    <scope>NUCLEOTIDE SEQUENCE [LARGE SCALE GENOMIC DNA]</scope>
    <source>
        <strain evidence="2 3">CBS 121057</strain>
    </source>
</reference>
<keyword evidence="3" id="KW-1185">Reference proteome</keyword>